<comment type="caution">
    <text evidence="3">The sequence shown here is derived from an EMBL/GenBank/DDBJ whole genome shotgun (WGS) entry which is preliminary data.</text>
</comment>
<dbReference type="PANTHER" id="PTHR42791">
    <property type="entry name" value="GNAT FAMILY ACETYLTRANSFERASE"/>
    <property type="match status" value="1"/>
</dbReference>
<reference evidence="3" key="1">
    <citation type="submission" date="2020-03" db="EMBL/GenBank/DDBJ databases">
        <title>Draft Genome Sequence of Cylindrodendrum hubeiense.</title>
        <authorList>
            <person name="Buettner E."/>
            <person name="Kellner H."/>
        </authorList>
    </citation>
    <scope>NUCLEOTIDE SEQUENCE</scope>
    <source>
        <strain evidence="3">IHI 201604</strain>
    </source>
</reference>
<dbReference type="Pfam" id="PF00583">
    <property type="entry name" value="Acetyltransf_1"/>
    <property type="match status" value="1"/>
</dbReference>
<dbReference type="Proteomes" id="UP000722485">
    <property type="component" value="Unassembled WGS sequence"/>
</dbReference>
<evidence type="ECO:0000313" key="4">
    <source>
        <dbReference type="Proteomes" id="UP000722485"/>
    </source>
</evidence>
<evidence type="ECO:0000259" key="2">
    <source>
        <dbReference type="PROSITE" id="PS51186"/>
    </source>
</evidence>
<dbReference type="EMBL" id="JAANBB010000054">
    <property type="protein sequence ID" value="KAF7552883.1"/>
    <property type="molecule type" value="Genomic_DNA"/>
</dbReference>
<dbReference type="InterPro" id="IPR052523">
    <property type="entry name" value="Trichothecene_AcTrans"/>
</dbReference>
<dbReference type="SUPFAM" id="SSF55729">
    <property type="entry name" value="Acyl-CoA N-acyltransferases (Nat)"/>
    <property type="match status" value="1"/>
</dbReference>
<feature type="compositionally biased region" description="Basic and acidic residues" evidence="1">
    <location>
        <begin position="84"/>
        <end position="101"/>
    </location>
</feature>
<dbReference type="GO" id="GO:0016747">
    <property type="term" value="F:acyltransferase activity, transferring groups other than amino-acyl groups"/>
    <property type="evidence" value="ECO:0007669"/>
    <property type="project" value="InterPro"/>
</dbReference>
<dbReference type="Gene3D" id="3.40.630.30">
    <property type="match status" value="1"/>
</dbReference>
<proteinExistence type="predicted"/>
<name>A0A9P5LJD4_9HYPO</name>
<accession>A0A9P5LJD4</accession>
<organism evidence="3 4">
    <name type="scientific">Cylindrodendrum hubeiense</name>
    <dbReference type="NCBI Taxonomy" id="595255"/>
    <lineage>
        <taxon>Eukaryota</taxon>
        <taxon>Fungi</taxon>
        <taxon>Dikarya</taxon>
        <taxon>Ascomycota</taxon>
        <taxon>Pezizomycotina</taxon>
        <taxon>Sordariomycetes</taxon>
        <taxon>Hypocreomycetidae</taxon>
        <taxon>Hypocreales</taxon>
        <taxon>Nectriaceae</taxon>
        <taxon>Cylindrodendrum</taxon>
    </lineage>
</organism>
<gene>
    <name evidence="3" type="ORF">G7Z17_g4062</name>
</gene>
<feature type="region of interest" description="Disordered" evidence="1">
    <location>
        <begin position="83"/>
        <end position="107"/>
    </location>
</feature>
<keyword evidence="4" id="KW-1185">Reference proteome</keyword>
<dbReference type="CDD" id="cd04301">
    <property type="entry name" value="NAT_SF"/>
    <property type="match status" value="1"/>
</dbReference>
<dbReference type="AlphaFoldDB" id="A0A9P5LJD4"/>
<sequence length="227" mass="25891">MSSLTIRPATIADKDAIFSVHYEALPLYHEFYGALFRVHPRELLPMLTERALKNPTFVFLVAEMEGSVVGFIRYSIVEEQSPDATHEKSEGDITANKEVKSKKSSPPLIGPKEHLEEIWDRFNKRDVEMDASKEEAVKGQRHFYIWHLMVHPDYQRKGIGAKLINTVTEKADDEGVPTLIVSSESSHGLYLKTGFEDLGVWTVDNGYWAQEIVNRNIESAKSHCFKR</sequence>
<dbReference type="OrthoDB" id="2744543at2759"/>
<feature type="domain" description="N-acetyltransferase" evidence="2">
    <location>
        <begin position="4"/>
        <end position="213"/>
    </location>
</feature>
<dbReference type="InterPro" id="IPR016181">
    <property type="entry name" value="Acyl_CoA_acyltransferase"/>
</dbReference>
<dbReference type="InterPro" id="IPR000182">
    <property type="entry name" value="GNAT_dom"/>
</dbReference>
<evidence type="ECO:0000256" key="1">
    <source>
        <dbReference type="SAM" id="MobiDB-lite"/>
    </source>
</evidence>
<protein>
    <recommendedName>
        <fullName evidence="2">N-acetyltransferase domain-containing protein</fullName>
    </recommendedName>
</protein>
<dbReference type="PROSITE" id="PS51186">
    <property type="entry name" value="GNAT"/>
    <property type="match status" value="1"/>
</dbReference>
<dbReference type="PANTHER" id="PTHR42791:SF2">
    <property type="entry name" value="N-ACETYLTRANSFERASE DOMAIN-CONTAINING PROTEIN"/>
    <property type="match status" value="1"/>
</dbReference>
<evidence type="ECO:0000313" key="3">
    <source>
        <dbReference type="EMBL" id="KAF7552883.1"/>
    </source>
</evidence>